<keyword evidence="1" id="KW-0808">Transferase</keyword>
<dbReference type="RefSeq" id="WP_068849510.1">
    <property type="nucleotide sequence ID" value="NZ_LYDR01000127.1"/>
</dbReference>
<dbReference type="Pfam" id="PF00294">
    <property type="entry name" value="PfkB"/>
    <property type="match status" value="1"/>
</dbReference>
<accession>A0A1C3E8T7</accession>
<dbReference type="PANTHER" id="PTHR46969:SF1">
    <property type="entry name" value="BIFUNCTIONAL PROTEIN HLDE"/>
    <property type="match status" value="1"/>
</dbReference>
<feature type="domain" description="Carbohydrate kinase PfkB" evidence="3">
    <location>
        <begin position="212"/>
        <end position="325"/>
    </location>
</feature>
<dbReference type="SUPFAM" id="SSF53613">
    <property type="entry name" value="Ribokinase-like"/>
    <property type="match status" value="1"/>
</dbReference>
<keyword evidence="5" id="KW-1185">Reference proteome</keyword>
<evidence type="ECO:0000256" key="1">
    <source>
        <dbReference type="ARBA" id="ARBA00022679"/>
    </source>
</evidence>
<gene>
    <name evidence="4" type="ORF">A6X21_08170</name>
</gene>
<dbReference type="InterPro" id="IPR029056">
    <property type="entry name" value="Ribokinase-like"/>
</dbReference>
<dbReference type="GO" id="GO:0033786">
    <property type="term" value="F:heptose-1-phosphate adenylyltransferase activity"/>
    <property type="evidence" value="ECO:0007669"/>
    <property type="project" value="TreeGrafter"/>
</dbReference>
<organism evidence="4 5">
    <name type="scientific">Planctopirus hydrillae</name>
    <dbReference type="NCBI Taxonomy" id="1841610"/>
    <lineage>
        <taxon>Bacteria</taxon>
        <taxon>Pseudomonadati</taxon>
        <taxon>Planctomycetota</taxon>
        <taxon>Planctomycetia</taxon>
        <taxon>Planctomycetales</taxon>
        <taxon>Planctomycetaceae</taxon>
        <taxon>Planctopirus</taxon>
    </lineage>
</organism>
<comment type="caution">
    <text evidence="4">The sequence shown here is derived from an EMBL/GenBank/DDBJ whole genome shotgun (WGS) entry which is preliminary data.</text>
</comment>
<evidence type="ECO:0000313" key="5">
    <source>
        <dbReference type="Proteomes" id="UP000094828"/>
    </source>
</evidence>
<protein>
    <submittedName>
        <fullName evidence="4">Carbohydrate kinase</fullName>
    </submittedName>
</protein>
<proteinExistence type="predicted"/>
<dbReference type="OrthoDB" id="9775849at2"/>
<dbReference type="PROSITE" id="PS00584">
    <property type="entry name" value="PFKB_KINASES_2"/>
    <property type="match status" value="1"/>
</dbReference>
<dbReference type="GO" id="GO:0005829">
    <property type="term" value="C:cytosol"/>
    <property type="evidence" value="ECO:0007669"/>
    <property type="project" value="TreeGrafter"/>
</dbReference>
<evidence type="ECO:0000256" key="2">
    <source>
        <dbReference type="ARBA" id="ARBA00022777"/>
    </source>
</evidence>
<evidence type="ECO:0000313" key="4">
    <source>
        <dbReference type="EMBL" id="ODA29636.1"/>
    </source>
</evidence>
<keyword evidence="2 4" id="KW-0418">Kinase</keyword>
<dbReference type="AlphaFoldDB" id="A0A1C3E8T7"/>
<dbReference type="EMBL" id="LYDR01000127">
    <property type="protein sequence ID" value="ODA29636.1"/>
    <property type="molecule type" value="Genomic_DNA"/>
</dbReference>
<dbReference type="GO" id="GO:0033785">
    <property type="term" value="F:heptose 7-phosphate kinase activity"/>
    <property type="evidence" value="ECO:0007669"/>
    <property type="project" value="TreeGrafter"/>
</dbReference>
<evidence type="ECO:0000259" key="3">
    <source>
        <dbReference type="Pfam" id="PF00294"/>
    </source>
</evidence>
<dbReference type="InterPro" id="IPR011611">
    <property type="entry name" value="PfkB_dom"/>
</dbReference>
<dbReference type="Proteomes" id="UP000094828">
    <property type="component" value="Unassembled WGS sequence"/>
</dbReference>
<dbReference type="PANTHER" id="PTHR46969">
    <property type="entry name" value="BIFUNCTIONAL PROTEIN HLDE"/>
    <property type="match status" value="1"/>
</dbReference>
<dbReference type="InterPro" id="IPR002173">
    <property type="entry name" value="Carboh/pur_kinase_PfkB_CS"/>
</dbReference>
<reference evidence="4 5" key="1">
    <citation type="submission" date="2016-05" db="EMBL/GenBank/DDBJ databases">
        <title>Genomic and physiological characterization of Planctopirus sp. isolated from fresh water lake.</title>
        <authorList>
            <person name="Subhash Y."/>
            <person name="Ramana C."/>
        </authorList>
    </citation>
    <scope>NUCLEOTIDE SEQUENCE [LARGE SCALE GENOMIC DNA]</scope>
    <source>
        <strain evidence="4 5">JC280</strain>
    </source>
</reference>
<dbReference type="STRING" id="1841610.A6X21_08170"/>
<dbReference type="Gene3D" id="3.40.1190.20">
    <property type="match status" value="1"/>
</dbReference>
<sequence length="349" mass="37555">MNIEDLQKLFCEFPLRRIAVLGDFFLDKYLEIDSGLLETSQETGRKAHQVVGVRRSPSAAGTVINNLAALGAGELYALGAIGDDGEGYDLHQGLRKLGCSTDGLLRCPEIRTPTSIKPTEIHIPGLQGEMHRYDVRNRHPTPQSVIAQLTAALTHILPRVDALIIMDQVEIQNTGVITSSMRDVLAELALRFPKVTFWADSRRNVRHFRNIIIKPNQFEAVGRFKPLPGDELDEKDLIPVVPRLRAETGATVFVTLGEKGIIVSDPKQQLIPGLKVTGPVDPTGAGDGATAGAVLTLASGGSVIDAAIVANLVAGVTVQQLGATGTATPAQVLAAFRQWQEQHGSLSFE</sequence>
<name>A0A1C3E8T7_9PLAN</name>